<dbReference type="EMBL" id="CP015852">
    <property type="protein sequence ID" value="ANH95981.1"/>
    <property type="molecule type" value="Genomic_DNA"/>
</dbReference>
<evidence type="ECO:0000313" key="2">
    <source>
        <dbReference type="Proteomes" id="UP000078142"/>
    </source>
</evidence>
<protein>
    <submittedName>
        <fullName evidence="1">Anticodon nuclease</fullName>
    </submittedName>
</protein>
<gene>
    <name evidence="1" type="ORF">A8L59_00875</name>
</gene>
<reference evidence="1 2" key="1">
    <citation type="submission" date="2016-05" db="EMBL/GenBank/DDBJ databases">
        <authorList>
            <person name="Wang S."/>
            <person name="Zhu B."/>
        </authorList>
    </citation>
    <scope>NUCLEOTIDE SEQUENCE [LARGE SCALE GENOMIC DNA]</scope>
    <source>
        <strain evidence="1 2">CRS05-R5</strain>
    </source>
</reference>
<organism evidence="1 2">
    <name type="scientific">Pseudomonas koreensis</name>
    <dbReference type="NCBI Taxonomy" id="198620"/>
    <lineage>
        <taxon>Bacteria</taxon>
        <taxon>Pseudomonadati</taxon>
        <taxon>Pseudomonadota</taxon>
        <taxon>Gammaproteobacteria</taxon>
        <taxon>Pseudomonadales</taxon>
        <taxon>Pseudomonadaceae</taxon>
        <taxon>Pseudomonas</taxon>
    </lineage>
</organism>
<name>A0AAC9BNG3_9PSED</name>
<dbReference type="Proteomes" id="UP000078142">
    <property type="component" value="Chromosome"/>
</dbReference>
<dbReference type="AlphaFoldDB" id="A0AAC9BNG3"/>
<evidence type="ECO:0000313" key="1">
    <source>
        <dbReference type="EMBL" id="ANH95981.1"/>
    </source>
</evidence>
<dbReference type="GeneID" id="93486897"/>
<accession>A0AAC9BNG3</accession>
<dbReference type="RefSeq" id="WP_064585419.1">
    <property type="nucleotide sequence ID" value="NZ_CP015852.1"/>
</dbReference>
<proteinExistence type="predicted"/>
<sequence length="401" mass="46083">MSEKTKIHRYTSLRGMVNRLRDDLNGGGQDFVLLYAYNGTGKTRLTMEFKDAGKRKNKGQPDSLYFNAFTEDLFHWDNDLEYDRERRLHINAESKFFRGLRDLALDERIAYYLRRYADFGFDIDYERWTVSFHKGEDDAAPRHIKVSRGEENIFIWCMFMAICERVIDGAESYQWVDYLYIDDPITSLDDNNAIAVASDLARLLRKAKGRSRAEPAAAGGNGPGAPDAQPRQLAAPIKAVVSSHHALFYNVVCNELKTENHRKYLLQRPERGNTYTLRATDDTPFFHHVSMLAELKKAKDSGTLYTYHFNMLRSILEKTATFFGRDDFSACIHGLNDAELFARALNLLSHGKYDIYQPSEMVDDNKRLFGQILDAFLLRYEFTLPEVFAQTASKRRGAAPA</sequence>